<organism evidence="1 2">
    <name type="scientific">Thioclava nitratireducens</name>
    <dbReference type="NCBI Taxonomy" id="1915078"/>
    <lineage>
        <taxon>Bacteria</taxon>
        <taxon>Pseudomonadati</taxon>
        <taxon>Pseudomonadota</taxon>
        <taxon>Alphaproteobacteria</taxon>
        <taxon>Rhodobacterales</taxon>
        <taxon>Paracoccaceae</taxon>
        <taxon>Thioclava</taxon>
    </lineage>
</organism>
<dbReference type="Pfam" id="PF07386">
    <property type="entry name" value="DUF1499"/>
    <property type="match status" value="1"/>
</dbReference>
<reference evidence="1 2" key="1">
    <citation type="submission" date="2017-01" db="EMBL/GenBank/DDBJ databases">
        <title>The complete genome sequence of a sulfur-oxidizing marine bacterium Thioclava sp. 25B10_4T.</title>
        <authorList>
            <person name="Liu Y."/>
            <person name="Lai Q."/>
            <person name="Shao Z."/>
        </authorList>
    </citation>
    <scope>NUCLEOTIDE SEQUENCE [LARGE SCALE GENOMIC DNA]</scope>
    <source>
        <strain evidence="1 2">25B10_4</strain>
    </source>
</reference>
<gene>
    <name evidence="1" type="ORF">BMG03_12380</name>
</gene>
<dbReference type="EMBL" id="CP019437">
    <property type="protein sequence ID" value="AQS48501.1"/>
    <property type="molecule type" value="Genomic_DNA"/>
</dbReference>
<dbReference type="RefSeq" id="WP_075775065.1">
    <property type="nucleotide sequence ID" value="NZ_CP019437.1"/>
</dbReference>
<protein>
    <recommendedName>
        <fullName evidence="3">DUF1499 domain-containing protein</fullName>
    </recommendedName>
</protein>
<keyword evidence="2" id="KW-1185">Reference proteome</keyword>
<accession>A0ABM6II56</accession>
<proteinExistence type="predicted"/>
<evidence type="ECO:0008006" key="3">
    <source>
        <dbReference type="Google" id="ProtNLM"/>
    </source>
</evidence>
<evidence type="ECO:0000313" key="1">
    <source>
        <dbReference type="EMBL" id="AQS48501.1"/>
    </source>
</evidence>
<evidence type="ECO:0000313" key="2">
    <source>
        <dbReference type="Proteomes" id="UP000185622"/>
    </source>
</evidence>
<name>A0ABM6II56_9RHOB</name>
<dbReference type="Proteomes" id="UP000185622">
    <property type="component" value="Chromosome"/>
</dbReference>
<dbReference type="InterPro" id="IPR010865">
    <property type="entry name" value="DUF1499"/>
</dbReference>
<sequence length="141" mass="15024">MKRAVTILALGLAVVVAADGWVRLAPIDPARFDVDGLAKAPGDHPETGGFQAVRDVSDPPAQMAALDKIIRGTARTKRVAGSADEGYAAYVTRSALWGFPDVTTLWIEGDTLQIRGHLVYGKSDLGVNEARIKGWLDEVGL</sequence>